<comment type="caution">
    <text evidence="4">The sequence shown here is derived from an EMBL/GenBank/DDBJ whole genome shotgun (WGS) entry which is preliminary data.</text>
</comment>
<accession>A0A953J622</accession>
<feature type="coiled-coil region" evidence="1">
    <location>
        <begin position="57"/>
        <end position="91"/>
    </location>
</feature>
<reference evidence="4" key="1">
    <citation type="journal article" date="2021" name="bioRxiv">
        <title>Unraveling nitrogen, sulfur and carbon metabolic pathways and microbial community transcriptional responses to substrate deprivation and toxicity stresses in a bioreactor mimicking anoxic brackish coastal sediment conditions.</title>
        <authorList>
            <person name="Martins P.D."/>
            <person name="Echeveste M.J."/>
            <person name="Arshad A."/>
            <person name="Kurth J."/>
            <person name="Ouboter H."/>
            <person name="Jetten M.S.M."/>
            <person name="Welte C.U."/>
        </authorList>
    </citation>
    <scope>NUCLEOTIDE SEQUENCE</scope>
    <source>
        <strain evidence="4">MAG_39</strain>
    </source>
</reference>
<evidence type="ECO:0000256" key="1">
    <source>
        <dbReference type="SAM" id="Coils"/>
    </source>
</evidence>
<feature type="domain" description="Magnesium transporter MgtE intracellular" evidence="3">
    <location>
        <begin position="95"/>
        <end position="149"/>
    </location>
</feature>
<organism evidence="4 5">
    <name type="scientific">Candidatus Nitrobium versatile</name>
    <dbReference type="NCBI Taxonomy" id="2884831"/>
    <lineage>
        <taxon>Bacteria</taxon>
        <taxon>Pseudomonadati</taxon>
        <taxon>Nitrospirota</taxon>
        <taxon>Nitrospiria</taxon>
        <taxon>Nitrospirales</taxon>
        <taxon>Nitrospiraceae</taxon>
        <taxon>Candidatus Nitrobium</taxon>
    </lineage>
</organism>
<evidence type="ECO:0000313" key="5">
    <source>
        <dbReference type="Proteomes" id="UP000705867"/>
    </source>
</evidence>
<evidence type="ECO:0000313" key="4">
    <source>
        <dbReference type="EMBL" id="MBZ0156338.1"/>
    </source>
</evidence>
<feature type="transmembrane region" description="Helical" evidence="2">
    <location>
        <begin position="12"/>
        <end position="31"/>
    </location>
</feature>
<dbReference type="InterPro" id="IPR038076">
    <property type="entry name" value="MgtE_N_sf"/>
</dbReference>
<keyword evidence="2" id="KW-0472">Membrane</keyword>
<evidence type="ECO:0000256" key="2">
    <source>
        <dbReference type="SAM" id="Phobius"/>
    </source>
</evidence>
<dbReference type="Gene3D" id="1.25.60.10">
    <property type="entry name" value="MgtE N-terminal domain-like"/>
    <property type="match status" value="1"/>
</dbReference>
<protein>
    <recommendedName>
        <fullName evidence="3">Magnesium transporter MgtE intracellular domain-containing protein</fullName>
    </recommendedName>
</protein>
<dbReference type="SUPFAM" id="SSF158791">
    <property type="entry name" value="MgtE N-terminal domain-like"/>
    <property type="match status" value="1"/>
</dbReference>
<dbReference type="AlphaFoldDB" id="A0A953J622"/>
<proteinExistence type="predicted"/>
<name>A0A953J622_9BACT</name>
<keyword evidence="1" id="KW-0175">Coiled coil</keyword>
<dbReference type="InterPro" id="IPR006668">
    <property type="entry name" value="Mg_transptr_MgtE_intracell_dom"/>
</dbReference>
<keyword evidence="2" id="KW-0812">Transmembrane</keyword>
<gene>
    <name evidence="4" type="ORF">K8I29_09045</name>
</gene>
<dbReference type="Pfam" id="PF03448">
    <property type="entry name" value="MgtE_N"/>
    <property type="match status" value="1"/>
</dbReference>
<keyword evidence="2" id="KW-1133">Transmembrane helix</keyword>
<evidence type="ECO:0000259" key="3">
    <source>
        <dbReference type="Pfam" id="PF03448"/>
    </source>
</evidence>
<dbReference type="Proteomes" id="UP000705867">
    <property type="component" value="Unassembled WGS sequence"/>
</dbReference>
<reference evidence="4" key="2">
    <citation type="submission" date="2021-08" db="EMBL/GenBank/DDBJ databases">
        <authorList>
            <person name="Dalcin Martins P."/>
        </authorList>
    </citation>
    <scope>NUCLEOTIDE SEQUENCE</scope>
    <source>
        <strain evidence="4">MAG_39</strain>
    </source>
</reference>
<sequence length="164" mass="18558">MNCSQQRKSTGRILSGILPVVACGLLVIFPSRTSSQQPQPSSKQPVQQQKSVEEERLMILRADIQREIENYKKLKRELEESRKVLDEKTKEKLSQLAKMYEYMPSEDAARKLERLDEETAVMILTALKPKTAGKILAQMESERAASLSKKILAKGPVFPEKTSP</sequence>
<dbReference type="EMBL" id="JAIOIV010000073">
    <property type="protein sequence ID" value="MBZ0156338.1"/>
    <property type="molecule type" value="Genomic_DNA"/>
</dbReference>